<reference evidence="1" key="1">
    <citation type="submission" date="2021-02" db="EMBL/GenBank/DDBJ databases">
        <authorList>
            <person name="Nowell W R."/>
        </authorList>
    </citation>
    <scope>NUCLEOTIDE SEQUENCE</scope>
</reference>
<organism evidence="1 2">
    <name type="scientific">Adineta steineri</name>
    <dbReference type="NCBI Taxonomy" id="433720"/>
    <lineage>
        <taxon>Eukaryota</taxon>
        <taxon>Metazoa</taxon>
        <taxon>Spiralia</taxon>
        <taxon>Gnathifera</taxon>
        <taxon>Rotifera</taxon>
        <taxon>Eurotatoria</taxon>
        <taxon>Bdelloidea</taxon>
        <taxon>Adinetida</taxon>
        <taxon>Adinetidae</taxon>
        <taxon>Adineta</taxon>
    </lineage>
</organism>
<protein>
    <submittedName>
        <fullName evidence="1">Uncharacterized protein</fullName>
    </submittedName>
</protein>
<name>A0A820G5K8_9BILA</name>
<proteinExistence type="predicted"/>
<accession>A0A820G5K8</accession>
<dbReference type="EMBL" id="CAJOAY010013832">
    <property type="protein sequence ID" value="CAF4270662.1"/>
    <property type="molecule type" value="Genomic_DNA"/>
</dbReference>
<comment type="caution">
    <text evidence="1">The sequence shown here is derived from an EMBL/GenBank/DDBJ whole genome shotgun (WGS) entry which is preliminary data.</text>
</comment>
<feature type="non-terminal residue" evidence="1">
    <location>
        <position position="1"/>
    </location>
</feature>
<evidence type="ECO:0000313" key="1">
    <source>
        <dbReference type="EMBL" id="CAF4270662.1"/>
    </source>
</evidence>
<evidence type="ECO:0000313" key="2">
    <source>
        <dbReference type="Proteomes" id="UP000663881"/>
    </source>
</evidence>
<dbReference type="AlphaFoldDB" id="A0A820G5K8"/>
<sequence>MCTKLSKAFFDAIDPVVVVKVECIDIVFFGMYLREYNEHYPSPNTRHVYIFHCHPSEQYVLTPK</sequence>
<dbReference type="Proteomes" id="UP000663881">
    <property type="component" value="Unassembled WGS sequence"/>
</dbReference>
<gene>
    <name evidence="1" type="ORF">OKA104_LOCUS44646</name>
</gene>